<protein>
    <submittedName>
        <fullName evidence="8">Iron-siderophore ABC transporter substrate-binding protein</fullName>
    </submittedName>
</protein>
<evidence type="ECO:0000313" key="9">
    <source>
        <dbReference type="Proteomes" id="UP000234206"/>
    </source>
</evidence>
<sequence length="366" mass="38203">MRIVRTGAVLAAASLTLTACSTGPAGEEKPSEGASGSSSQSSGSEGGDAAFPVTVKHALGETTIEQQPTKVATLGWSDHDVVAALGVVPTGAPQITWGGNAKKSTDWFDKKVNELDPKAEITRYSDADGAPVDEIVKLQPDVILATNSGVTPEEYEKLSKIAPVVAYPEVTWGTSWQDSTKMTGQALGNSDEAEKVIADTEKQVEETAAKYPALKGATVAWASFSPTDLSTFALYTTTDNRPRMLEELGMVNAPLIGELSKDEKTFQVDVSAEKARTVDADVVVFYADEAGTEKAVTGNKQLAAIPAFQRGSYVAATDPVASFPMPSPTPLSIPTALEKFVPELARAAEKAKGSSEGSSAGASSAE</sequence>
<evidence type="ECO:0000256" key="5">
    <source>
        <dbReference type="SAM" id="MobiDB-lite"/>
    </source>
</evidence>
<dbReference type="CDD" id="cd01146">
    <property type="entry name" value="FhuD"/>
    <property type="match status" value="1"/>
</dbReference>
<evidence type="ECO:0000313" key="8">
    <source>
        <dbReference type="EMBL" id="PKZ42103.1"/>
    </source>
</evidence>
<proteinExistence type="inferred from homology"/>
<feature type="compositionally biased region" description="Low complexity" evidence="5">
    <location>
        <begin position="32"/>
        <end position="50"/>
    </location>
</feature>
<dbReference type="PANTHER" id="PTHR30532:SF24">
    <property type="entry name" value="FERRIC ENTEROBACTIN-BINDING PERIPLASMIC PROTEIN FEPB"/>
    <property type="match status" value="1"/>
</dbReference>
<feature type="compositionally biased region" description="Low complexity" evidence="5">
    <location>
        <begin position="354"/>
        <end position="366"/>
    </location>
</feature>
<keyword evidence="9" id="KW-1185">Reference proteome</keyword>
<comment type="subcellular location">
    <subcellularLocation>
        <location evidence="1">Cell envelope</location>
    </subcellularLocation>
</comment>
<keyword evidence="3" id="KW-0813">Transport</keyword>
<dbReference type="PANTHER" id="PTHR30532">
    <property type="entry name" value="IRON III DICITRATE-BINDING PERIPLASMIC PROTEIN"/>
    <property type="match status" value="1"/>
</dbReference>
<dbReference type="OrthoDB" id="1846031at2"/>
<evidence type="ECO:0000256" key="2">
    <source>
        <dbReference type="ARBA" id="ARBA00008814"/>
    </source>
</evidence>
<dbReference type="RefSeq" id="WP_101849376.1">
    <property type="nucleotide sequence ID" value="NZ_PKIZ01000006.1"/>
</dbReference>
<comment type="caution">
    <text evidence="8">The sequence shown here is derived from an EMBL/GenBank/DDBJ whole genome shotgun (WGS) entry which is preliminary data.</text>
</comment>
<dbReference type="PROSITE" id="PS50983">
    <property type="entry name" value="FE_B12_PBP"/>
    <property type="match status" value="1"/>
</dbReference>
<reference evidence="8 9" key="1">
    <citation type="submission" date="2017-12" db="EMBL/GenBank/DDBJ databases">
        <title>Phylogenetic diversity of female urinary microbiome.</title>
        <authorList>
            <person name="Thomas-White K."/>
            <person name="Wolfe A.J."/>
        </authorList>
    </citation>
    <scope>NUCLEOTIDE SEQUENCE [LARGE SCALE GENOMIC DNA]</scope>
    <source>
        <strain evidence="8 9">UMB1298</strain>
    </source>
</reference>
<organism evidence="8 9">
    <name type="scientific">Kytococcus schroeteri</name>
    <dbReference type="NCBI Taxonomy" id="138300"/>
    <lineage>
        <taxon>Bacteria</taxon>
        <taxon>Bacillati</taxon>
        <taxon>Actinomycetota</taxon>
        <taxon>Actinomycetes</taxon>
        <taxon>Micrococcales</taxon>
        <taxon>Kytococcaceae</taxon>
        <taxon>Kytococcus</taxon>
    </lineage>
</organism>
<evidence type="ECO:0000256" key="3">
    <source>
        <dbReference type="ARBA" id="ARBA00022448"/>
    </source>
</evidence>
<dbReference type="GO" id="GO:1901678">
    <property type="term" value="P:iron coordination entity transport"/>
    <property type="evidence" value="ECO:0007669"/>
    <property type="project" value="UniProtKB-ARBA"/>
</dbReference>
<name>A0A2I1PBU5_9MICO</name>
<dbReference type="Proteomes" id="UP000234206">
    <property type="component" value="Unassembled WGS sequence"/>
</dbReference>
<evidence type="ECO:0000259" key="7">
    <source>
        <dbReference type="PROSITE" id="PS50983"/>
    </source>
</evidence>
<feature type="region of interest" description="Disordered" evidence="5">
    <location>
        <begin position="20"/>
        <end position="50"/>
    </location>
</feature>
<dbReference type="PROSITE" id="PS51257">
    <property type="entry name" value="PROKAR_LIPOPROTEIN"/>
    <property type="match status" value="1"/>
</dbReference>
<feature type="region of interest" description="Disordered" evidence="5">
    <location>
        <begin position="347"/>
        <end position="366"/>
    </location>
</feature>
<keyword evidence="4 6" id="KW-0732">Signal</keyword>
<feature type="domain" description="Fe/B12 periplasmic-binding" evidence="7">
    <location>
        <begin position="70"/>
        <end position="348"/>
    </location>
</feature>
<evidence type="ECO:0000256" key="4">
    <source>
        <dbReference type="ARBA" id="ARBA00022729"/>
    </source>
</evidence>
<dbReference type="SUPFAM" id="SSF53807">
    <property type="entry name" value="Helical backbone' metal receptor"/>
    <property type="match status" value="1"/>
</dbReference>
<evidence type="ECO:0000256" key="1">
    <source>
        <dbReference type="ARBA" id="ARBA00004196"/>
    </source>
</evidence>
<dbReference type="AlphaFoldDB" id="A0A2I1PBU5"/>
<feature type="signal peptide" evidence="6">
    <location>
        <begin position="1"/>
        <end position="25"/>
    </location>
</feature>
<dbReference type="Pfam" id="PF01497">
    <property type="entry name" value="Peripla_BP_2"/>
    <property type="match status" value="1"/>
</dbReference>
<feature type="chain" id="PRO_5014190670" evidence="6">
    <location>
        <begin position="26"/>
        <end position="366"/>
    </location>
</feature>
<comment type="similarity">
    <text evidence="2">Belongs to the bacterial solute-binding protein 8 family.</text>
</comment>
<dbReference type="GO" id="GO:0030288">
    <property type="term" value="C:outer membrane-bounded periplasmic space"/>
    <property type="evidence" value="ECO:0007669"/>
    <property type="project" value="TreeGrafter"/>
</dbReference>
<gene>
    <name evidence="8" type="ORF">CYJ76_04455</name>
</gene>
<evidence type="ECO:0000256" key="6">
    <source>
        <dbReference type="SAM" id="SignalP"/>
    </source>
</evidence>
<dbReference type="InterPro" id="IPR002491">
    <property type="entry name" value="ABC_transptr_periplasmic_BD"/>
</dbReference>
<dbReference type="Gene3D" id="3.40.50.1980">
    <property type="entry name" value="Nitrogenase molybdenum iron protein domain"/>
    <property type="match status" value="2"/>
</dbReference>
<dbReference type="EMBL" id="PKIZ01000006">
    <property type="protein sequence ID" value="PKZ42103.1"/>
    <property type="molecule type" value="Genomic_DNA"/>
</dbReference>
<accession>A0A2I1PBU5</accession>
<dbReference type="InterPro" id="IPR051313">
    <property type="entry name" value="Bact_iron-sidero_bind"/>
</dbReference>